<organism evidence="3 4">
    <name type="scientific">Leminorella richardii</name>
    <dbReference type="NCBI Taxonomy" id="158841"/>
    <lineage>
        <taxon>Bacteria</taxon>
        <taxon>Pseudomonadati</taxon>
        <taxon>Pseudomonadota</taxon>
        <taxon>Gammaproteobacteria</taxon>
        <taxon>Enterobacterales</taxon>
        <taxon>Budviciaceae</taxon>
        <taxon>Leminorella</taxon>
    </lineage>
</organism>
<feature type="signal peptide" evidence="2">
    <location>
        <begin position="1"/>
        <end position="24"/>
    </location>
</feature>
<evidence type="ECO:0000313" key="4">
    <source>
        <dbReference type="Proteomes" id="UP000249005"/>
    </source>
</evidence>
<dbReference type="RefSeq" id="WP_170126477.1">
    <property type="nucleotide sequence ID" value="NZ_LR698987.1"/>
</dbReference>
<evidence type="ECO:0000256" key="1">
    <source>
        <dbReference type="SAM" id="MobiDB-lite"/>
    </source>
</evidence>
<dbReference type="Pfam" id="PF07661">
    <property type="entry name" value="MORN_2"/>
    <property type="match status" value="5"/>
</dbReference>
<proteinExistence type="predicted"/>
<reference evidence="3 4" key="1">
    <citation type="submission" date="2018-06" db="EMBL/GenBank/DDBJ databases">
        <authorList>
            <consortium name="Pathogen Informatics"/>
            <person name="Doyle S."/>
        </authorList>
    </citation>
    <scope>NUCLEOTIDE SEQUENCE [LARGE SCALE GENOMIC DNA]</scope>
    <source>
        <strain evidence="3 4">NCTC12151</strain>
    </source>
</reference>
<keyword evidence="2" id="KW-0732">Signal</keyword>
<accession>A0A2X4UNB2</accession>
<protein>
    <submittedName>
        <fullName evidence="3">MORN repeat variant</fullName>
    </submittedName>
</protein>
<feature type="region of interest" description="Disordered" evidence="1">
    <location>
        <begin position="415"/>
        <end position="434"/>
    </location>
</feature>
<dbReference type="Gene3D" id="2.20.110.10">
    <property type="entry name" value="Histone H3 K4-specific methyltransferase SET7/9 N-terminal domain"/>
    <property type="match status" value="2"/>
</dbReference>
<dbReference type="PROSITE" id="PS51257">
    <property type="entry name" value="PROKAR_LIPOPROTEIN"/>
    <property type="match status" value="1"/>
</dbReference>
<dbReference type="AlphaFoldDB" id="A0A2X4UNB2"/>
<keyword evidence="4" id="KW-1185">Reference proteome</keyword>
<sequence>MNKLGKTKLSLIGFCLVPLLTACSALENSDRVQIVQLGDFYPIRSHAEENAPDVHNVVSTSVQNRCGSSYIAISPASLGMSEEAFNQLWRDLRKNTGQERSYRLTYGECAKDSLLVTKIVDCSDGACGKEYRIDTSKMWLNTWSWAGDNIPITHNGQYTSASGKKNAQYFISLPLKEVPEQGAWKVEIRYTANPDVIAMDTYVDNADFLLGKFILDYKAHYLSGNLYEEGSFNRQGKSEGKTIHYYDSPGKVRLISHDQNGKVHGEFVFYNENGTLAEKRQYILGNNVTKYGIVYGPEGQILERYSYSNSGRKEGAWVKYYPDGTLKERENYANGTQIGSSENYWPNGKIKLKYIYKNGRRVAETQWYESGQKKSESFYNDKYQNVGTHKSWYENGKLHSDYRYYANGRRASTALWNSDGHPSSRDVYSPKGEHRSSESWFVNGKLRSRTVYKNEQTFVEEEWFDNGQLKERVRWSNGNRKDNETWRKDGTRHERVLYNKKGDITLIEGYDQKGKLEKRYKYNR</sequence>
<name>A0A2X4UNB2_9GAMM</name>
<gene>
    <name evidence="3" type="ORF">NCTC12151_00604</name>
</gene>
<evidence type="ECO:0000313" key="3">
    <source>
        <dbReference type="EMBL" id="SQI36072.1"/>
    </source>
</evidence>
<dbReference type="EMBL" id="LS483470">
    <property type="protein sequence ID" value="SQI36072.1"/>
    <property type="molecule type" value="Genomic_DNA"/>
</dbReference>
<feature type="chain" id="PRO_5016056722" evidence="2">
    <location>
        <begin position="25"/>
        <end position="524"/>
    </location>
</feature>
<dbReference type="Gene3D" id="3.90.930.1">
    <property type="match status" value="1"/>
</dbReference>
<dbReference type="SUPFAM" id="SSF82185">
    <property type="entry name" value="Histone H3 K4-specific methyltransferase SET7/9 N-terminal domain"/>
    <property type="match status" value="1"/>
</dbReference>
<evidence type="ECO:0000256" key="2">
    <source>
        <dbReference type="SAM" id="SignalP"/>
    </source>
</evidence>
<dbReference type="InterPro" id="IPR011652">
    <property type="entry name" value="MORN_2"/>
</dbReference>
<dbReference type="Proteomes" id="UP000249005">
    <property type="component" value="Chromosome 1"/>
</dbReference>
<dbReference type="KEGG" id="lri:NCTC12151_00604"/>